<sequence length="183" mass="20668">MRLMGLSGVVGLKIDAPKLFELEVEEYFRIRCVLLSVNPVFEFHKDIQNEQAQRDQTLINETFLEGPCLLPYPRSLTVKKDTLKARPGGQETVDTAGHFWDGVGSCNFWGGYYPSYSLSQLKFASFTGIQGTMLEMGFIPFPLSKSHVLQRVQIERASPRAKVGHVGDYINLEFPQRRILASP</sequence>
<keyword evidence="2" id="KW-1185">Reference proteome</keyword>
<protein>
    <submittedName>
        <fullName evidence="1">Uncharacterized protein</fullName>
    </submittedName>
</protein>
<dbReference type="EMBL" id="PGOL01002404">
    <property type="protein sequence ID" value="PKI48313.1"/>
    <property type="molecule type" value="Genomic_DNA"/>
</dbReference>
<evidence type="ECO:0000313" key="1">
    <source>
        <dbReference type="EMBL" id="PKI48313.1"/>
    </source>
</evidence>
<name>A0A2I0IX30_PUNGR</name>
<gene>
    <name evidence="1" type="ORF">CRG98_031261</name>
</gene>
<comment type="caution">
    <text evidence="1">The sequence shown here is derived from an EMBL/GenBank/DDBJ whole genome shotgun (WGS) entry which is preliminary data.</text>
</comment>
<reference evidence="1 2" key="1">
    <citation type="submission" date="2017-11" db="EMBL/GenBank/DDBJ databases">
        <title>De-novo sequencing of pomegranate (Punica granatum L.) genome.</title>
        <authorList>
            <person name="Akparov Z."/>
            <person name="Amiraslanov A."/>
            <person name="Hajiyeva S."/>
            <person name="Abbasov M."/>
            <person name="Kaur K."/>
            <person name="Hamwieh A."/>
            <person name="Solovyev V."/>
            <person name="Salamov A."/>
            <person name="Braich B."/>
            <person name="Kosarev P."/>
            <person name="Mahmoud A."/>
            <person name="Hajiyev E."/>
            <person name="Babayeva S."/>
            <person name="Izzatullayeva V."/>
            <person name="Mammadov A."/>
            <person name="Mammadov A."/>
            <person name="Sharifova S."/>
            <person name="Ojaghi J."/>
            <person name="Eynullazada K."/>
            <person name="Bayramov B."/>
            <person name="Abdulazimova A."/>
            <person name="Shahmuradov I."/>
        </authorList>
    </citation>
    <scope>NUCLEOTIDE SEQUENCE [LARGE SCALE GENOMIC DNA]</scope>
    <source>
        <strain evidence="2">cv. AG2017</strain>
        <tissue evidence="1">Leaf</tissue>
    </source>
</reference>
<dbReference type="Proteomes" id="UP000233551">
    <property type="component" value="Unassembled WGS sequence"/>
</dbReference>
<accession>A0A2I0IX30</accession>
<proteinExistence type="predicted"/>
<dbReference type="AlphaFoldDB" id="A0A2I0IX30"/>
<evidence type="ECO:0000313" key="2">
    <source>
        <dbReference type="Proteomes" id="UP000233551"/>
    </source>
</evidence>
<organism evidence="1 2">
    <name type="scientific">Punica granatum</name>
    <name type="common">Pomegranate</name>
    <dbReference type="NCBI Taxonomy" id="22663"/>
    <lineage>
        <taxon>Eukaryota</taxon>
        <taxon>Viridiplantae</taxon>
        <taxon>Streptophyta</taxon>
        <taxon>Embryophyta</taxon>
        <taxon>Tracheophyta</taxon>
        <taxon>Spermatophyta</taxon>
        <taxon>Magnoliopsida</taxon>
        <taxon>eudicotyledons</taxon>
        <taxon>Gunneridae</taxon>
        <taxon>Pentapetalae</taxon>
        <taxon>rosids</taxon>
        <taxon>malvids</taxon>
        <taxon>Myrtales</taxon>
        <taxon>Lythraceae</taxon>
        <taxon>Punica</taxon>
    </lineage>
</organism>